<evidence type="ECO:0000313" key="3">
    <source>
        <dbReference type="Proteomes" id="UP001162483"/>
    </source>
</evidence>
<keyword evidence="1" id="KW-0430">Lectin</keyword>
<evidence type="ECO:0000256" key="1">
    <source>
        <dbReference type="PROSITE-ProRule" id="PRU01375"/>
    </source>
</evidence>
<organism evidence="2 3">
    <name type="scientific">Staurois parvus</name>
    <dbReference type="NCBI Taxonomy" id="386267"/>
    <lineage>
        <taxon>Eukaryota</taxon>
        <taxon>Metazoa</taxon>
        <taxon>Chordata</taxon>
        <taxon>Craniata</taxon>
        <taxon>Vertebrata</taxon>
        <taxon>Euteleostomi</taxon>
        <taxon>Amphibia</taxon>
        <taxon>Batrachia</taxon>
        <taxon>Anura</taxon>
        <taxon>Neobatrachia</taxon>
        <taxon>Ranoidea</taxon>
        <taxon>Ranidae</taxon>
        <taxon>Staurois</taxon>
    </lineage>
</organism>
<name>A0ABN9BG43_9NEOB</name>
<dbReference type="EMBL" id="CATNWA010003889">
    <property type="protein sequence ID" value="CAI9546581.1"/>
    <property type="molecule type" value="Genomic_DNA"/>
</dbReference>
<gene>
    <name evidence="2" type="ORF">SPARVUS_LOCUS2852838</name>
</gene>
<comment type="caution">
    <text evidence="2">The sequence shown here is derived from an EMBL/GenBank/DDBJ whole genome shotgun (WGS) entry which is preliminary data.</text>
</comment>
<feature type="non-terminal residue" evidence="2">
    <location>
        <position position="104"/>
    </location>
</feature>
<dbReference type="Proteomes" id="UP001162483">
    <property type="component" value="Unassembled WGS sequence"/>
</dbReference>
<sequence length="104" mass="11587">WEGKSLRSIFDKQANTHIQKKTHRKCGNEKDCPENYFAFKTISGAANVVGPTICFEDKILMSSVKNNIGRGLNMALVNASTGELKHTGNYDMYSGNIKDVKTFL</sequence>
<dbReference type="PROSITE" id="PS52031">
    <property type="entry name" value="GG_LECTIN"/>
    <property type="match status" value="1"/>
</dbReference>
<evidence type="ECO:0000313" key="2">
    <source>
        <dbReference type="EMBL" id="CAI9546581.1"/>
    </source>
</evidence>
<reference evidence="2" key="1">
    <citation type="submission" date="2023-05" db="EMBL/GenBank/DDBJ databases">
        <authorList>
            <person name="Stuckert A."/>
        </authorList>
    </citation>
    <scope>NUCLEOTIDE SEQUENCE</scope>
</reference>
<feature type="non-terminal residue" evidence="2">
    <location>
        <position position="1"/>
    </location>
</feature>
<keyword evidence="3" id="KW-1185">Reference proteome</keyword>
<proteinExistence type="predicted"/>
<dbReference type="PANTHER" id="PTHR14592">
    <property type="entry name" value="UNCHARACTERIZED FAM3"/>
    <property type="match status" value="1"/>
</dbReference>
<protein>
    <recommendedName>
        <fullName evidence="4">FAM3D protein</fullName>
    </recommendedName>
</protein>
<dbReference type="InterPro" id="IPR039220">
    <property type="entry name" value="FAM3"/>
</dbReference>
<evidence type="ECO:0008006" key="4">
    <source>
        <dbReference type="Google" id="ProtNLM"/>
    </source>
</evidence>
<accession>A0ABN9BG43</accession>